<evidence type="ECO:0000256" key="1">
    <source>
        <dbReference type="ARBA" id="ARBA00022679"/>
    </source>
</evidence>
<accession>A0A6A8KGR9</accession>
<reference evidence="3 4" key="1">
    <citation type="journal article" date="2019" name="Nat. Med.">
        <title>A library of human gut bacterial isolates paired with longitudinal multiomics data enables mechanistic microbiome research.</title>
        <authorList>
            <person name="Poyet M."/>
            <person name="Groussin M."/>
            <person name="Gibbons S.M."/>
            <person name="Avila-Pacheco J."/>
            <person name="Jiang X."/>
            <person name="Kearney S.M."/>
            <person name="Perrotta A.R."/>
            <person name="Berdy B."/>
            <person name="Zhao S."/>
            <person name="Lieberman T.D."/>
            <person name="Swanson P.K."/>
            <person name="Smith M."/>
            <person name="Roesemann S."/>
            <person name="Alexander J.E."/>
            <person name="Rich S.A."/>
            <person name="Livny J."/>
            <person name="Vlamakis H."/>
            <person name="Clish C."/>
            <person name="Bullock K."/>
            <person name="Deik A."/>
            <person name="Scott J."/>
            <person name="Pierce K.A."/>
            <person name="Xavier R.J."/>
            <person name="Alm E.J."/>
        </authorList>
    </citation>
    <scope>NUCLEOTIDE SEQUENCE [LARGE SCALE GENOMIC DNA]</scope>
    <source>
        <strain evidence="3 4">BIOML-B9</strain>
    </source>
</reference>
<dbReference type="RefSeq" id="WP_154251916.1">
    <property type="nucleotide sequence ID" value="NZ_WKPZ01000007.1"/>
</dbReference>
<dbReference type="AlphaFoldDB" id="A0A6A8KGR9"/>
<dbReference type="CDD" id="cd02516">
    <property type="entry name" value="CDP-ME_synthetase"/>
    <property type="match status" value="1"/>
</dbReference>
<dbReference type="Pfam" id="PF01128">
    <property type="entry name" value="IspD"/>
    <property type="match status" value="1"/>
</dbReference>
<dbReference type="SUPFAM" id="SSF53448">
    <property type="entry name" value="Nucleotide-diphospho-sugar transferases"/>
    <property type="match status" value="1"/>
</dbReference>
<dbReference type="Proteomes" id="UP000477010">
    <property type="component" value="Unassembled WGS sequence"/>
</dbReference>
<dbReference type="GO" id="GO:0050518">
    <property type="term" value="F:2-C-methyl-D-erythritol 4-phosphate cytidylyltransferase activity"/>
    <property type="evidence" value="ECO:0007669"/>
    <property type="project" value="UniProtKB-ARBA"/>
</dbReference>
<evidence type="ECO:0000313" key="4">
    <source>
        <dbReference type="Proteomes" id="UP000477010"/>
    </source>
</evidence>
<keyword evidence="2" id="KW-0548">Nucleotidyltransferase</keyword>
<dbReference type="GO" id="GO:0005829">
    <property type="term" value="C:cytosol"/>
    <property type="evidence" value="ECO:0007669"/>
    <property type="project" value="TreeGrafter"/>
</dbReference>
<dbReference type="InterPro" id="IPR029044">
    <property type="entry name" value="Nucleotide-diphossugar_trans"/>
</dbReference>
<comment type="caution">
    <text evidence="3">The sequence shown here is derived from an EMBL/GenBank/DDBJ whole genome shotgun (WGS) entry which is preliminary data.</text>
</comment>
<gene>
    <name evidence="3" type="ORF">GKD85_05685</name>
</gene>
<dbReference type="InterPro" id="IPR034683">
    <property type="entry name" value="IspD/TarI"/>
</dbReference>
<organism evidence="3 4">
    <name type="scientific">Faecalibacterium prausnitzii</name>
    <dbReference type="NCBI Taxonomy" id="853"/>
    <lineage>
        <taxon>Bacteria</taxon>
        <taxon>Bacillati</taxon>
        <taxon>Bacillota</taxon>
        <taxon>Clostridia</taxon>
        <taxon>Eubacteriales</taxon>
        <taxon>Oscillospiraceae</taxon>
        <taxon>Faecalibacterium</taxon>
    </lineage>
</organism>
<protein>
    <submittedName>
        <fullName evidence="3">NTP transferase domain-containing protein</fullName>
    </submittedName>
</protein>
<sequence length="237" mass="26576">MANIAILTAGGIGSRTHQDIPKQFLNVDNKPIIIYTLEAFQQHPNIDEICVAILEGWDQILWAYAKQFNITKLKYVVTGGATGQESIFNGLKAIRENHKDDDVVIVHDGNRPMISQDIITDNLVKQKQYGSAVATIPCTEVVFVSENKIDSDKSIPRENLQRTQTPHSYRLSDLWDAHMRAKELGITNTAASCSLMEALGKKTYFSKGSEKNLKITTVEDIEIFKALLSAKNEEWIK</sequence>
<dbReference type="EMBL" id="WKQE01000005">
    <property type="protein sequence ID" value="MSC80313.1"/>
    <property type="molecule type" value="Genomic_DNA"/>
</dbReference>
<name>A0A6A8KGR9_9FIRM</name>
<keyword evidence="1 3" id="KW-0808">Transferase</keyword>
<dbReference type="FunFam" id="3.90.550.10:FF:000003">
    <property type="entry name" value="2-C-methyl-D-erythritol 4-phosphate cytidylyltransferase"/>
    <property type="match status" value="1"/>
</dbReference>
<proteinExistence type="predicted"/>
<evidence type="ECO:0000256" key="2">
    <source>
        <dbReference type="ARBA" id="ARBA00022695"/>
    </source>
</evidence>
<evidence type="ECO:0000313" key="3">
    <source>
        <dbReference type="EMBL" id="MSC80313.1"/>
    </source>
</evidence>
<dbReference type="Gene3D" id="3.90.550.10">
    <property type="entry name" value="Spore Coat Polysaccharide Biosynthesis Protein SpsA, Chain A"/>
    <property type="match status" value="1"/>
</dbReference>
<dbReference type="PANTHER" id="PTHR43015">
    <property type="entry name" value="D-RIBITOL-5-PHOSPHATE CYTIDYLYLTRANSFERASE"/>
    <property type="match status" value="1"/>
</dbReference>
<dbReference type="PANTHER" id="PTHR43015:SF1">
    <property type="entry name" value="D-RIBITOL-5-PHOSPHATE CYTIDYLYLTRANSFERASE"/>
    <property type="match status" value="1"/>
</dbReference>